<keyword evidence="3" id="KW-1185">Reference proteome</keyword>
<evidence type="ECO:0000313" key="3">
    <source>
        <dbReference type="Proteomes" id="UP000243459"/>
    </source>
</evidence>
<evidence type="ECO:0000313" key="2">
    <source>
        <dbReference type="EMBL" id="ONK66927.1"/>
    </source>
</evidence>
<feature type="non-terminal residue" evidence="2">
    <location>
        <position position="130"/>
    </location>
</feature>
<sequence length="130" mass="13772">MGSTGPKGARKSRSMTEVLNSGNLEFDFVLDRQILQNSGRQGDRSSGGLVLGKNHSSGSNGNLEFNKSAVSSRSIKSWADELDSSKDILDSSLNQDLRLNLKNPGKSPLAPVGKGQKCANIGFGAKGELH</sequence>
<name>A0A5P1EP48_ASPOF</name>
<evidence type="ECO:0000256" key="1">
    <source>
        <dbReference type="SAM" id="MobiDB-lite"/>
    </source>
</evidence>
<organism evidence="2 3">
    <name type="scientific">Asparagus officinalis</name>
    <name type="common">Garden asparagus</name>
    <dbReference type="NCBI Taxonomy" id="4686"/>
    <lineage>
        <taxon>Eukaryota</taxon>
        <taxon>Viridiplantae</taxon>
        <taxon>Streptophyta</taxon>
        <taxon>Embryophyta</taxon>
        <taxon>Tracheophyta</taxon>
        <taxon>Spermatophyta</taxon>
        <taxon>Magnoliopsida</taxon>
        <taxon>Liliopsida</taxon>
        <taxon>Asparagales</taxon>
        <taxon>Asparagaceae</taxon>
        <taxon>Asparagoideae</taxon>
        <taxon>Asparagus</taxon>
    </lineage>
</organism>
<gene>
    <name evidence="2" type="ORF">A4U43_C06F13630</name>
</gene>
<dbReference type="Gramene" id="ONK66927">
    <property type="protein sequence ID" value="ONK66927"/>
    <property type="gene ID" value="A4U43_C06F13630"/>
</dbReference>
<dbReference type="EMBL" id="CM007386">
    <property type="protein sequence ID" value="ONK66927.1"/>
    <property type="molecule type" value="Genomic_DNA"/>
</dbReference>
<feature type="region of interest" description="Disordered" evidence="1">
    <location>
        <begin position="37"/>
        <end position="66"/>
    </location>
</feature>
<proteinExistence type="predicted"/>
<dbReference type="AlphaFoldDB" id="A0A5P1EP48"/>
<reference evidence="3" key="1">
    <citation type="journal article" date="2017" name="Nat. Commun.">
        <title>The asparagus genome sheds light on the origin and evolution of a young Y chromosome.</title>
        <authorList>
            <person name="Harkess A."/>
            <person name="Zhou J."/>
            <person name="Xu C."/>
            <person name="Bowers J.E."/>
            <person name="Van der Hulst R."/>
            <person name="Ayyampalayam S."/>
            <person name="Mercati F."/>
            <person name="Riccardi P."/>
            <person name="McKain M.R."/>
            <person name="Kakrana A."/>
            <person name="Tang H."/>
            <person name="Ray J."/>
            <person name="Groenendijk J."/>
            <person name="Arikit S."/>
            <person name="Mathioni S.M."/>
            <person name="Nakano M."/>
            <person name="Shan H."/>
            <person name="Telgmann-Rauber A."/>
            <person name="Kanno A."/>
            <person name="Yue Z."/>
            <person name="Chen H."/>
            <person name="Li W."/>
            <person name="Chen Y."/>
            <person name="Xu X."/>
            <person name="Zhang Y."/>
            <person name="Luo S."/>
            <person name="Chen H."/>
            <person name="Gao J."/>
            <person name="Mao Z."/>
            <person name="Pires J.C."/>
            <person name="Luo M."/>
            <person name="Kudrna D."/>
            <person name="Wing R.A."/>
            <person name="Meyers B.C."/>
            <person name="Yi K."/>
            <person name="Kong H."/>
            <person name="Lavrijsen P."/>
            <person name="Sunseri F."/>
            <person name="Falavigna A."/>
            <person name="Ye Y."/>
            <person name="Leebens-Mack J.H."/>
            <person name="Chen G."/>
        </authorList>
    </citation>
    <scope>NUCLEOTIDE SEQUENCE [LARGE SCALE GENOMIC DNA]</scope>
    <source>
        <strain evidence="3">cv. DH0086</strain>
    </source>
</reference>
<protein>
    <submittedName>
        <fullName evidence="2">Uncharacterized protein</fullName>
    </submittedName>
</protein>
<dbReference type="Proteomes" id="UP000243459">
    <property type="component" value="Chromosome 6"/>
</dbReference>
<accession>A0A5P1EP48</accession>
<feature type="compositionally biased region" description="Polar residues" evidence="1">
    <location>
        <begin position="54"/>
        <end position="66"/>
    </location>
</feature>